<accession>A0A8J6HM53</accession>
<reference evidence="2" key="2">
    <citation type="submission" date="2021-08" db="EMBL/GenBank/DDBJ databases">
        <authorList>
            <person name="Eriksson T."/>
        </authorList>
    </citation>
    <scope>NUCLEOTIDE SEQUENCE</scope>
    <source>
        <strain evidence="2">Stoneville</strain>
        <tissue evidence="2">Whole head</tissue>
    </source>
</reference>
<evidence type="ECO:0000256" key="1">
    <source>
        <dbReference type="SAM" id="MobiDB-lite"/>
    </source>
</evidence>
<comment type="caution">
    <text evidence="2">The sequence shown here is derived from an EMBL/GenBank/DDBJ whole genome shotgun (WGS) entry which is preliminary data.</text>
</comment>
<sequence length="203" mass="22237">MSNGQERRHAEHARPYLSTAAMKGRFGVGRGADRPPTEAKPCDLDTHGGKQSRIETVTFRSGNSASPEYRVRSHEIVEQPQCWTICENGENSGGPGRPAAATVLAKNAPVIRGEGSEPERKHWRSVGRAGAMSAVGGPHRLTRAKKKQQATLIQRFQSEESKTRDISQFHRTLLFATHVACAVDAPERTADPTRVLARRLAPI</sequence>
<evidence type="ECO:0000313" key="2">
    <source>
        <dbReference type="EMBL" id="KAH0816521.1"/>
    </source>
</evidence>
<evidence type="ECO:0000313" key="3">
    <source>
        <dbReference type="Proteomes" id="UP000719412"/>
    </source>
</evidence>
<feature type="region of interest" description="Disordered" evidence="1">
    <location>
        <begin position="1"/>
        <end position="66"/>
    </location>
</feature>
<proteinExistence type="predicted"/>
<gene>
    <name evidence="2" type="ORF">GEV33_006270</name>
</gene>
<keyword evidence="3" id="KW-1185">Reference proteome</keyword>
<feature type="compositionally biased region" description="Basic and acidic residues" evidence="1">
    <location>
        <begin position="31"/>
        <end position="48"/>
    </location>
</feature>
<dbReference type="AlphaFoldDB" id="A0A8J6HM53"/>
<feature type="compositionally biased region" description="Polar residues" evidence="1">
    <location>
        <begin position="54"/>
        <end position="66"/>
    </location>
</feature>
<feature type="compositionally biased region" description="Basic and acidic residues" evidence="1">
    <location>
        <begin position="1"/>
        <end position="14"/>
    </location>
</feature>
<dbReference type="Proteomes" id="UP000719412">
    <property type="component" value="Unassembled WGS sequence"/>
</dbReference>
<protein>
    <submittedName>
        <fullName evidence="2">Uncharacterized protein</fullName>
    </submittedName>
</protein>
<name>A0A8J6HM53_TENMO</name>
<dbReference type="EMBL" id="JABDTM020021409">
    <property type="protein sequence ID" value="KAH0816521.1"/>
    <property type="molecule type" value="Genomic_DNA"/>
</dbReference>
<organism evidence="2 3">
    <name type="scientific">Tenebrio molitor</name>
    <name type="common">Yellow mealworm beetle</name>
    <dbReference type="NCBI Taxonomy" id="7067"/>
    <lineage>
        <taxon>Eukaryota</taxon>
        <taxon>Metazoa</taxon>
        <taxon>Ecdysozoa</taxon>
        <taxon>Arthropoda</taxon>
        <taxon>Hexapoda</taxon>
        <taxon>Insecta</taxon>
        <taxon>Pterygota</taxon>
        <taxon>Neoptera</taxon>
        <taxon>Endopterygota</taxon>
        <taxon>Coleoptera</taxon>
        <taxon>Polyphaga</taxon>
        <taxon>Cucujiformia</taxon>
        <taxon>Tenebrionidae</taxon>
        <taxon>Tenebrio</taxon>
    </lineage>
</organism>
<reference evidence="2" key="1">
    <citation type="journal article" date="2020" name="J Insects Food Feed">
        <title>The yellow mealworm (Tenebrio molitor) genome: a resource for the emerging insects as food and feed industry.</title>
        <authorList>
            <person name="Eriksson T."/>
            <person name="Andere A."/>
            <person name="Kelstrup H."/>
            <person name="Emery V."/>
            <person name="Picard C."/>
        </authorList>
    </citation>
    <scope>NUCLEOTIDE SEQUENCE</scope>
    <source>
        <strain evidence="2">Stoneville</strain>
        <tissue evidence="2">Whole head</tissue>
    </source>
</reference>